<feature type="region of interest" description="Disordered" evidence="4">
    <location>
        <begin position="1"/>
        <end position="24"/>
    </location>
</feature>
<dbReference type="InterPro" id="IPR027417">
    <property type="entry name" value="P-loop_NTPase"/>
</dbReference>
<reference evidence="6 7" key="1">
    <citation type="submission" date="2023-02" db="EMBL/GenBank/DDBJ databases">
        <title>Description and genomic characterization of Microbulbifer bruguierae sp. nov., isolated from the sediment of mangrove plant Bruguiera sexangula.</title>
        <authorList>
            <person name="Long M."/>
        </authorList>
    </citation>
    <scope>NUCLEOTIDE SEQUENCE [LARGE SCALE GENOMIC DNA]</scope>
    <source>
        <strain evidence="6 7">H12</strain>
    </source>
</reference>
<keyword evidence="3" id="KW-0804">Transcription</keyword>
<dbReference type="InterPro" id="IPR011990">
    <property type="entry name" value="TPR-like_helical_dom_sf"/>
</dbReference>
<dbReference type="InterPro" id="IPR016032">
    <property type="entry name" value="Sig_transdc_resp-reg_C-effctor"/>
</dbReference>
<name>A0ABY8NGB5_9GAMM</name>
<feature type="compositionally biased region" description="Polar residues" evidence="4">
    <location>
        <begin position="854"/>
        <end position="864"/>
    </location>
</feature>
<evidence type="ECO:0000256" key="1">
    <source>
        <dbReference type="ARBA" id="ARBA00023015"/>
    </source>
</evidence>
<evidence type="ECO:0000256" key="4">
    <source>
        <dbReference type="SAM" id="MobiDB-lite"/>
    </source>
</evidence>
<dbReference type="InterPro" id="IPR036388">
    <property type="entry name" value="WH-like_DNA-bd_sf"/>
</dbReference>
<dbReference type="Gene3D" id="1.10.10.10">
    <property type="entry name" value="Winged helix-like DNA-binding domain superfamily/Winged helix DNA-binding domain"/>
    <property type="match status" value="1"/>
</dbReference>
<protein>
    <submittedName>
        <fullName evidence="6">LuxR C-terminal-related transcriptional regulator</fullName>
    </submittedName>
</protein>
<dbReference type="RefSeq" id="WP_280321314.1">
    <property type="nucleotide sequence ID" value="NZ_CP118605.1"/>
</dbReference>
<dbReference type="Pfam" id="PF25873">
    <property type="entry name" value="WHD_MalT"/>
    <property type="match status" value="1"/>
</dbReference>
<feature type="domain" description="HTH luxR-type" evidence="5">
    <location>
        <begin position="865"/>
        <end position="930"/>
    </location>
</feature>
<organism evidence="6 7">
    <name type="scientific">Microbulbifer bruguierae</name>
    <dbReference type="NCBI Taxonomy" id="3029061"/>
    <lineage>
        <taxon>Bacteria</taxon>
        <taxon>Pseudomonadati</taxon>
        <taxon>Pseudomonadota</taxon>
        <taxon>Gammaproteobacteria</taxon>
        <taxon>Cellvibrionales</taxon>
        <taxon>Microbulbiferaceae</taxon>
        <taxon>Microbulbifer</taxon>
    </lineage>
</organism>
<keyword evidence="2" id="KW-0238">DNA-binding</keyword>
<dbReference type="PROSITE" id="PS50043">
    <property type="entry name" value="HTH_LUXR_2"/>
    <property type="match status" value="1"/>
</dbReference>
<accession>A0ABY8NGB5</accession>
<dbReference type="InterPro" id="IPR041617">
    <property type="entry name" value="TPR_MalT"/>
</dbReference>
<dbReference type="Pfam" id="PF17874">
    <property type="entry name" value="TPR_MalT"/>
    <property type="match status" value="1"/>
</dbReference>
<dbReference type="PRINTS" id="PR00038">
    <property type="entry name" value="HTHLUXR"/>
</dbReference>
<dbReference type="SUPFAM" id="SSF52540">
    <property type="entry name" value="P-loop containing nucleoside triphosphate hydrolases"/>
    <property type="match status" value="1"/>
</dbReference>
<dbReference type="InterPro" id="IPR000792">
    <property type="entry name" value="Tscrpt_reg_LuxR_C"/>
</dbReference>
<feature type="region of interest" description="Disordered" evidence="4">
    <location>
        <begin position="847"/>
        <end position="867"/>
    </location>
</feature>
<dbReference type="SMART" id="SM00421">
    <property type="entry name" value="HTH_LUXR"/>
    <property type="match status" value="1"/>
</dbReference>
<dbReference type="SUPFAM" id="SSF46894">
    <property type="entry name" value="C-terminal effector domain of the bipartite response regulators"/>
    <property type="match status" value="1"/>
</dbReference>
<dbReference type="EMBL" id="CP118605">
    <property type="protein sequence ID" value="WGL17449.1"/>
    <property type="molecule type" value="Genomic_DNA"/>
</dbReference>
<dbReference type="Gene3D" id="3.40.50.300">
    <property type="entry name" value="P-loop containing nucleotide triphosphate hydrolases"/>
    <property type="match status" value="1"/>
</dbReference>
<sequence length="933" mass="103738">MIESVAKLSEQPRPPAESEHRQRRVMAQPAKLCCPQAPPFQIFRNTLNDQLCRGNDHGDGKSARVSLVRAPAGFGKSTLMRQVYEQLTAQGVATAWMRLDMADNDSARLLHFLARTLDQLSPEEAECAGDAPGAAAMDLLDRVEMLPGPFALFLDDLEVVQNSVALAFIRQLAERLPPHGRLILGSRTQPDIGLARLRARGQLQEVDANSLRFSAEETAQFLQRECGLEIAPEDIASLHQTTEGWAAALWLAYLALEQCRDPAALVAGFSGSNALVADYLGEEVLARQPDELREFMLATSILPQLSAELCDAVCAGNGSQEKLLALSRNRFLLEPMDEEGRWFRYHSMFAVFLQGQLQQRYPQKLPALHRAAAEAYLAQERVVAAIEQALKSGDMDYALPLFARHAERLLGDGRGLLLTRLMAMVPAGKLQQWPGLQVVHVWAIAFTRGAAEAMTQLNVYEQDAPMESQVHLHGMALRPMLLSMLDRHDEAYRIASDCIHRLPVTQTFPHAILRTSLAYVALVVGNYREAQDLLDEGRRLQVIDCTPFTHIYAQCVEGAIELLQGRLRQATARFRLAAGVSERNGRPVTNGNAMAAVLLSEVWYECGQFADAERLLQVYVPLVQEQGVPDHLICGHRNLARILYARGDHDGAFQTITELEYFGYRNELPRLVASARLERSRIFLLEGDKQSARDELKRAQSAGEWDKFDHWSLFGSDLDIPADAELRWKIHFADSDAAARQLKDQIGQAEGTGRGRRALKLRLLYALALYRTGNGKAALRQLRDVLRIAASEHYVRLILDEGELAVQLLQRLANQQSVPFDPELLIREPQALFRQLVRELSPGTGISGDAASAHANSPTLTQTPDGKPLEKLTRKEFQVLCLLGEGLSNGAIGERMFVSENTVRTHLRNINAKLHTQTRTEAVAVARKLNLIG</sequence>
<dbReference type="Proteomes" id="UP001236500">
    <property type="component" value="Chromosome"/>
</dbReference>
<keyword evidence="1" id="KW-0805">Transcription regulation</keyword>
<proteinExistence type="predicted"/>
<dbReference type="PANTHER" id="PTHR44688:SF16">
    <property type="entry name" value="DNA-BINDING TRANSCRIPTIONAL ACTIVATOR DEVR_DOSR"/>
    <property type="match status" value="1"/>
</dbReference>
<dbReference type="PROSITE" id="PS00622">
    <property type="entry name" value="HTH_LUXR_1"/>
    <property type="match status" value="1"/>
</dbReference>
<dbReference type="Gene3D" id="1.25.40.10">
    <property type="entry name" value="Tetratricopeptide repeat domain"/>
    <property type="match status" value="1"/>
</dbReference>
<dbReference type="CDD" id="cd06170">
    <property type="entry name" value="LuxR_C_like"/>
    <property type="match status" value="1"/>
</dbReference>
<dbReference type="InterPro" id="IPR059106">
    <property type="entry name" value="WHD_MalT"/>
</dbReference>
<dbReference type="SUPFAM" id="SSF48452">
    <property type="entry name" value="TPR-like"/>
    <property type="match status" value="1"/>
</dbReference>
<evidence type="ECO:0000259" key="5">
    <source>
        <dbReference type="PROSITE" id="PS50043"/>
    </source>
</evidence>
<evidence type="ECO:0000256" key="2">
    <source>
        <dbReference type="ARBA" id="ARBA00023125"/>
    </source>
</evidence>
<dbReference type="Pfam" id="PF00196">
    <property type="entry name" value="GerE"/>
    <property type="match status" value="1"/>
</dbReference>
<evidence type="ECO:0000313" key="7">
    <source>
        <dbReference type="Proteomes" id="UP001236500"/>
    </source>
</evidence>
<evidence type="ECO:0000313" key="6">
    <source>
        <dbReference type="EMBL" id="WGL17449.1"/>
    </source>
</evidence>
<gene>
    <name evidence="6" type="ORF">PVT68_03920</name>
</gene>
<evidence type="ECO:0000256" key="3">
    <source>
        <dbReference type="ARBA" id="ARBA00023163"/>
    </source>
</evidence>
<keyword evidence="7" id="KW-1185">Reference proteome</keyword>
<dbReference type="PANTHER" id="PTHR44688">
    <property type="entry name" value="DNA-BINDING TRANSCRIPTIONAL ACTIVATOR DEVR_DOSR"/>
    <property type="match status" value="1"/>
</dbReference>